<organism evidence="5 6">
    <name type="scientific">Thermodesulfatator indicus (strain DSM 15286 / JCM 11887 / CIR29812)</name>
    <dbReference type="NCBI Taxonomy" id="667014"/>
    <lineage>
        <taxon>Bacteria</taxon>
        <taxon>Pseudomonadati</taxon>
        <taxon>Thermodesulfobacteriota</taxon>
        <taxon>Thermodesulfobacteria</taxon>
        <taxon>Thermodesulfobacteriales</taxon>
        <taxon>Thermodesulfatatoraceae</taxon>
        <taxon>Thermodesulfatator</taxon>
    </lineage>
</organism>
<dbReference type="GO" id="GO:0005524">
    <property type="term" value="F:ATP binding"/>
    <property type="evidence" value="ECO:0007669"/>
    <property type="project" value="UniProtKB-KW"/>
</dbReference>
<dbReference type="PATRIC" id="fig|667014.3.peg.1007"/>
<dbReference type="PANTHER" id="PTHR43776:SF8">
    <property type="entry name" value="ABC TRANSPORTER, ATP-BINDING PROTEIN"/>
    <property type="match status" value="1"/>
</dbReference>
<protein>
    <submittedName>
        <fullName evidence="5">Oligopeptide/dipeptide ABC transporter, ATPase subunit</fullName>
    </submittedName>
</protein>
<dbReference type="InterPro" id="IPR050319">
    <property type="entry name" value="ABC_transp_ATP-bind"/>
</dbReference>
<dbReference type="InParanoid" id="F8ADH9"/>
<feature type="domain" description="ABC transporter" evidence="4">
    <location>
        <begin position="7"/>
        <end position="262"/>
    </location>
</feature>
<dbReference type="GO" id="GO:0016887">
    <property type="term" value="F:ATP hydrolysis activity"/>
    <property type="evidence" value="ECO:0007669"/>
    <property type="project" value="InterPro"/>
</dbReference>
<dbReference type="OrthoDB" id="9815712at2"/>
<dbReference type="SMART" id="SM00382">
    <property type="entry name" value="AAA"/>
    <property type="match status" value="1"/>
</dbReference>
<dbReference type="AlphaFoldDB" id="F8ADH9"/>
<dbReference type="HOGENOM" id="CLU_000604_1_23_0"/>
<gene>
    <name evidence="5" type="ordered locus">Thein_0981</name>
</gene>
<evidence type="ECO:0000256" key="3">
    <source>
        <dbReference type="ARBA" id="ARBA00022840"/>
    </source>
</evidence>
<evidence type="ECO:0000313" key="5">
    <source>
        <dbReference type="EMBL" id="AEH44853.1"/>
    </source>
</evidence>
<dbReference type="InterPro" id="IPR003439">
    <property type="entry name" value="ABC_transporter-like_ATP-bd"/>
</dbReference>
<accession>F8ADH9</accession>
<evidence type="ECO:0000259" key="4">
    <source>
        <dbReference type="PROSITE" id="PS50893"/>
    </source>
</evidence>
<dbReference type="FunCoup" id="F8ADH9">
    <property type="interactions" value="182"/>
</dbReference>
<dbReference type="CDD" id="cd03257">
    <property type="entry name" value="ABC_NikE_OppD_transporters"/>
    <property type="match status" value="1"/>
</dbReference>
<dbReference type="SUPFAM" id="SSF52540">
    <property type="entry name" value="P-loop containing nucleoside triphosphate hydrolases"/>
    <property type="match status" value="1"/>
</dbReference>
<dbReference type="InterPro" id="IPR003593">
    <property type="entry name" value="AAA+_ATPase"/>
</dbReference>
<keyword evidence="6" id="KW-1185">Reference proteome</keyword>
<evidence type="ECO:0000313" key="6">
    <source>
        <dbReference type="Proteomes" id="UP000006793"/>
    </source>
</evidence>
<dbReference type="Gene3D" id="3.40.50.300">
    <property type="entry name" value="P-loop containing nucleotide triphosphate hydrolases"/>
    <property type="match status" value="1"/>
</dbReference>
<dbReference type="Pfam" id="PF08352">
    <property type="entry name" value="oligo_HPY"/>
    <property type="match status" value="1"/>
</dbReference>
<reference evidence="5 6" key="2">
    <citation type="journal article" date="2012" name="Stand. Genomic Sci.">
        <title>Complete genome sequence of the thermophilic sulfate-reducing ocean bacterium Thermodesulfatator indicus type strain (CIR29812(T)).</title>
        <authorList>
            <person name="Anderson I."/>
            <person name="Saunders E."/>
            <person name="Lapidus A."/>
            <person name="Nolan M."/>
            <person name="Lucas S."/>
            <person name="Tice H."/>
            <person name="Del Rio T.G."/>
            <person name="Cheng J.F."/>
            <person name="Han C."/>
            <person name="Tapia R."/>
            <person name="Goodwin L.A."/>
            <person name="Pitluck S."/>
            <person name="Liolios K."/>
            <person name="Mavromatis K."/>
            <person name="Pagani I."/>
            <person name="Ivanova N."/>
            <person name="Mikhailova N."/>
            <person name="Pati A."/>
            <person name="Chen A."/>
            <person name="Palaniappan K."/>
            <person name="Land M."/>
            <person name="Hauser L."/>
            <person name="Jeffries C.D."/>
            <person name="Chang Y.J."/>
            <person name="Brambilla E.M."/>
            <person name="Rohde M."/>
            <person name="Spring S."/>
            <person name="Goker M."/>
            <person name="Detter J.C."/>
            <person name="Woyke T."/>
            <person name="Bristow J."/>
            <person name="Eisen J.A."/>
            <person name="Markowitz V."/>
            <person name="Hugenholtz P."/>
            <person name="Kyrpides N.C."/>
            <person name="Klenk H.P."/>
        </authorList>
    </citation>
    <scope>NUCLEOTIDE SEQUENCE [LARGE SCALE GENOMIC DNA]</scope>
    <source>
        <strain evidence="6">DSM 15286 / JCM 11887 / CIR29812</strain>
    </source>
</reference>
<keyword evidence="1" id="KW-0813">Transport</keyword>
<dbReference type="Pfam" id="PF00005">
    <property type="entry name" value="ABC_tran"/>
    <property type="match status" value="1"/>
</dbReference>
<keyword evidence="3" id="KW-0067">ATP-binding</keyword>
<dbReference type="NCBIfam" id="TIGR01727">
    <property type="entry name" value="oligo_HPY"/>
    <property type="match status" value="1"/>
</dbReference>
<dbReference type="PROSITE" id="PS00211">
    <property type="entry name" value="ABC_TRANSPORTER_1"/>
    <property type="match status" value="1"/>
</dbReference>
<dbReference type="FunFam" id="3.40.50.300:FF:000016">
    <property type="entry name" value="Oligopeptide ABC transporter ATP-binding component"/>
    <property type="match status" value="1"/>
</dbReference>
<dbReference type="PaxDb" id="667014-Thein_0981"/>
<dbReference type="RefSeq" id="WP_013907595.1">
    <property type="nucleotide sequence ID" value="NC_015681.1"/>
</dbReference>
<evidence type="ECO:0000256" key="2">
    <source>
        <dbReference type="ARBA" id="ARBA00022741"/>
    </source>
</evidence>
<dbReference type="PANTHER" id="PTHR43776">
    <property type="entry name" value="TRANSPORT ATP-BINDING PROTEIN"/>
    <property type="match status" value="1"/>
</dbReference>
<dbReference type="InterPro" id="IPR017871">
    <property type="entry name" value="ABC_transporter-like_CS"/>
</dbReference>
<dbReference type="PROSITE" id="PS50893">
    <property type="entry name" value="ABC_TRANSPORTER_2"/>
    <property type="match status" value="1"/>
</dbReference>
<dbReference type="InterPro" id="IPR027417">
    <property type="entry name" value="P-loop_NTPase"/>
</dbReference>
<dbReference type="STRING" id="667014.Thein_0981"/>
<keyword evidence="2" id="KW-0547">Nucleotide-binding</keyword>
<reference evidence="6" key="1">
    <citation type="submission" date="2011-04" db="EMBL/GenBank/DDBJ databases">
        <title>The complete genome of Thermodesulfatator indicus DSM 15286.</title>
        <authorList>
            <person name="Lucas S."/>
            <person name="Copeland A."/>
            <person name="Lapidus A."/>
            <person name="Bruce D."/>
            <person name="Goodwin L."/>
            <person name="Pitluck S."/>
            <person name="Peters L."/>
            <person name="Kyrpides N."/>
            <person name="Mavromatis K."/>
            <person name="Pagani I."/>
            <person name="Ivanova N."/>
            <person name="Saunders L."/>
            <person name="Detter J.C."/>
            <person name="Tapia R."/>
            <person name="Han C."/>
            <person name="Land M."/>
            <person name="Hauser L."/>
            <person name="Markowitz V."/>
            <person name="Cheng J.-F."/>
            <person name="Hugenholtz P."/>
            <person name="Woyke T."/>
            <person name="Wu D."/>
            <person name="Spring S."/>
            <person name="Schroeder M."/>
            <person name="Brambilla E."/>
            <person name="Klenk H.-P."/>
            <person name="Eisen J.A."/>
        </authorList>
    </citation>
    <scope>NUCLEOTIDE SEQUENCE [LARGE SCALE GENOMIC DNA]</scope>
    <source>
        <strain evidence="6">DSM 15286 / JCM 11887 / CIR29812</strain>
    </source>
</reference>
<dbReference type="GO" id="GO:0055085">
    <property type="term" value="P:transmembrane transport"/>
    <property type="evidence" value="ECO:0007669"/>
    <property type="project" value="UniProtKB-ARBA"/>
</dbReference>
<proteinExistence type="predicted"/>
<dbReference type="GO" id="GO:0015833">
    <property type="term" value="P:peptide transport"/>
    <property type="evidence" value="ECO:0007669"/>
    <property type="project" value="InterPro"/>
</dbReference>
<dbReference type="EMBL" id="CP002683">
    <property type="protein sequence ID" value="AEH44853.1"/>
    <property type="molecule type" value="Genomic_DNA"/>
</dbReference>
<dbReference type="Proteomes" id="UP000006793">
    <property type="component" value="Chromosome"/>
</dbReference>
<dbReference type="eggNOG" id="COG4608">
    <property type="taxonomic scope" value="Bacteria"/>
</dbReference>
<dbReference type="KEGG" id="tid:Thein_0981"/>
<dbReference type="InterPro" id="IPR013563">
    <property type="entry name" value="Oligopep_ABC_C"/>
</dbReference>
<sequence>METKEVVKVENLKKYFPLGHSGFWRKKKEYLKAVDGISFTIDKGEVLALVGESGCGKSTTGRILVGLETPTEGRIFIEGKEIKDTKAFKDKSLRQHVQMIFQDPYASLNPRMTIGEHLMEPLLIHYQGHITKGQAEVRALKMLKKVGLTPEEVFFSRYPHQLSGGQRQRVVIARAMILQPKFVVADEAVSMIDLSLRASILELLLWFKKEFQLSMLFIAHDFSVAKVIANTLGVMYLGNMVEIGPMEDLIKKPKHPYTAALLSAIPSFEEKRFNLKVKGDIPNPKYPPPGCKFHPRCPLAREKCSKVVPELLGKGHKVACHYPLH</sequence>
<name>F8ADH9_THEID</name>
<evidence type="ECO:0000256" key="1">
    <source>
        <dbReference type="ARBA" id="ARBA00022448"/>
    </source>
</evidence>